<feature type="region of interest" description="Disordered" evidence="1">
    <location>
        <begin position="327"/>
        <end position="358"/>
    </location>
</feature>
<proteinExistence type="predicted"/>
<sequence>MQPFYAPRYPPKTQRSLSPYEKSDSIHVTGISQPSSHVNQDHSMPKEQKNICQEPPKTSSSYKLSLIAVGKEGKKTDHSEDNTGYEQDILDARSNSPLPTLPHRCEEEDRDDNSNNLRKSDSEARITDLLFGDCKTENVYIDSIKKVDCIGDENEEPPIGETVDTHECYISNIWDDFDAGDSPVMVFEEDSTFFSSPNPKVCDKIKSDDKLESCPTPIAHSSSLPAASTPLLHHQDFPQRDTCSNTLQSSKVEESECLKHKTKGSMTAKVDCIKFTEGQPSDETLVNMAAEIEQLDDDVHQRVNEAESEPIKSGKICSTPATRQIHILKSNSVTPQPDYKNMTSPDLKEKKKKKLEKN</sequence>
<accession>A0A5B7EY44</accession>
<organism evidence="2 3">
    <name type="scientific">Portunus trituberculatus</name>
    <name type="common">Swimming crab</name>
    <name type="synonym">Neptunus trituberculatus</name>
    <dbReference type="NCBI Taxonomy" id="210409"/>
    <lineage>
        <taxon>Eukaryota</taxon>
        <taxon>Metazoa</taxon>
        <taxon>Ecdysozoa</taxon>
        <taxon>Arthropoda</taxon>
        <taxon>Crustacea</taxon>
        <taxon>Multicrustacea</taxon>
        <taxon>Malacostraca</taxon>
        <taxon>Eumalacostraca</taxon>
        <taxon>Eucarida</taxon>
        <taxon>Decapoda</taxon>
        <taxon>Pleocyemata</taxon>
        <taxon>Brachyura</taxon>
        <taxon>Eubrachyura</taxon>
        <taxon>Portunoidea</taxon>
        <taxon>Portunidae</taxon>
        <taxon>Portuninae</taxon>
        <taxon>Portunus</taxon>
    </lineage>
</organism>
<dbReference type="AlphaFoldDB" id="A0A5B7EY44"/>
<comment type="caution">
    <text evidence="2">The sequence shown here is derived from an EMBL/GenBank/DDBJ whole genome shotgun (WGS) entry which is preliminary data.</text>
</comment>
<protein>
    <submittedName>
        <fullName evidence="2">Uncharacterized protein</fullName>
    </submittedName>
</protein>
<name>A0A5B7EY44_PORTR</name>
<dbReference type="Proteomes" id="UP000324222">
    <property type="component" value="Unassembled WGS sequence"/>
</dbReference>
<feature type="region of interest" description="Disordered" evidence="1">
    <location>
        <begin position="1"/>
        <end position="119"/>
    </location>
</feature>
<evidence type="ECO:0000313" key="3">
    <source>
        <dbReference type="Proteomes" id="UP000324222"/>
    </source>
</evidence>
<dbReference type="EMBL" id="VSRR010003973">
    <property type="protein sequence ID" value="MPC38097.1"/>
    <property type="molecule type" value="Genomic_DNA"/>
</dbReference>
<evidence type="ECO:0000256" key="1">
    <source>
        <dbReference type="SAM" id="MobiDB-lite"/>
    </source>
</evidence>
<feature type="compositionally biased region" description="Basic and acidic residues" evidence="1">
    <location>
        <begin position="71"/>
        <end position="81"/>
    </location>
</feature>
<keyword evidence="3" id="KW-1185">Reference proteome</keyword>
<feature type="compositionally biased region" description="Basic and acidic residues" evidence="1">
    <location>
        <begin position="39"/>
        <end position="49"/>
    </location>
</feature>
<evidence type="ECO:0000313" key="2">
    <source>
        <dbReference type="EMBL" id="MPC38097.1"/>
    </source>
</evidence>
<reference evidence="2 3" key="1">
    <citation type="submission" date="2019-05" db="EMBL/GenBank/DDBJ databases">
        <title>Another draft genome of Portunus trituberculatus and its Hox gene families provides insights of decapod evolution.</title>
        <authorList>
            <person name="Jeong J.-H."/>
            <person name="Song I."/>
            <person name="Kim S."/>
            <person name="Choi T."/>
            <person name="Kim D."/>
            <person name="Ryu S."/>
            <person name="Kim W."/>
        </authorList>
    </citation>
    <scope>NUCLEOTIDE SEQUENCE [LARGE SCALE GENOMIC DNA]</scope>
    <source>
        <tissue evidence="2">Muscle</tissue>
    </source>
</reference>
<gene>
    <name evidence="2" type="ORF">E2C01_031598</name>
</gene>